<reference evidence="1" key="1">
    <citation type="submission" date="2018-12" db="EMBL/GenBank/DDBJ databases">
        <authorList>
            <person name="Will S."/>
            <person name="Neumann-Schaal M."/>
            <person name="Henke P."/>
        </authorList>
    </citation>
    <scope>NUCLEOTIDE SEQUENCE</scope>
    <source>
        <strain evidence="1">PCC 7102</strain>
    </source>
</reference>
<proteinExistence type="predicted"/>
<dbReference type="EMBL" id="RSCL01000017">
    <property type="protein sequence ID" value="RUT02263.1"/>
    <property type="molecule type" value="Genomic_DNA"/>
</dbReference>
<dbReference type="RefSeq" id="WP_127084523.1">
    <property type="nucleotide sequence ID" value="NZ_RSCL01000017.1"/>
</dbReference>
<evidence type="ECO:0000313" key="1">
    <source>
        <dbReference type="EMBL" id="RUT02263.1"/>
    </source>
</evidence>
<dbReference type="OrthoDB" id="496018at2"/>
<comment type="caution">
    <text evidence="1">The sequence shown here is derived from an EMBL/GenBank/DDBJ whole genome shotgun (WGS) entry which is preliminary data.</text>
</comment>
<evidence type="ECO:0000313" key="2">
    <source>
        <dbReference type="Proteomes" id="UP000271624"/>
    </source>
</evidence>
<dbReference type="AlphaFoldDB" id="A0A433V844"/>
<accession>A0A433V844</accession>
<reference evidence="1" key="2">
    <citation type="journal article" date="2019" name="Genome Biol. Evol.">
        <title>Day and night: Metabolic profiles and evolutionary relationships of six axenic non-marine cyanobacteria.</title>
        <authorList>
            <person name="Will S.E."/>
            <person name="Henke P."/>
            <person name="Boedeker C."/>
            <person name="Huang S."/>
            <person name="Brinkmann H."/>
            <person name="Rohde M."/>
            <person name="Jarek M."/>
            <person name="Friedl T."/>
            <person name="Seufert S."/>
            <person name="Schumacher M."/>
            <person name="Overmann J."/>
            <person name="Neumann-Schaal M."/>
            <person name="Petersen J."/>
        </authorList>
    </citation>
    <scope>NUCLEOTIDE SEQUENCE [LARGE SCALE GENOMIC DNA]</scope>
    <source>
        <strain evidence="1">PCC 7102</strain>
    </source>
</reference>
<gene>
    <name evidence="1" type="ORF">DSM106972_063380</name>
</gene>
<dbReference type="Proteomes" id="UP000271624">
    <property type="component" value="Unassembled WGS sequence"/>
</dbReference>
<organism evidence="1 2">
    <name type="scientific">Dulcicalothrix desertica PCC 7102</name>
    <dbReference type="NCBI Taxonomy" id="232991"/>
    <lineage>
        <taxon>Bacteria</taxon>
        <taxon>Bacillati</taxon>
        <taxon>Cyanobacteriota</taxon>
        <taxon>Cyanophyceae</taxon>
        <taxon>Nostocales</taxon>
        <taxon>Calotrichaceae</taxon>
        <taxon>Dulcicalothrix</taxon>
    </lineage>
</organism>
<keyword evidence="2" id="KW-1185">Reference proteome</keyword>
<protein>
    <submittedName>
        <fullName evidence="1">Uncharacterized protein</fullName>
    </submittedName>
</protein>
<sequence>MPKTKPFKRLLEQMAPQRRTKIEAAVQQALLNPTMQQQNLQAILRLVQQLAEFDNVERVKAFAISFPDIHYIDFELELKPRVELSNEIWGKIQDLVIDCEWELRDDSGEKWYFLPQITDNFTHRRDISQVIADSLN</sequence>
<name>A0A433V844_9CYAN</name>